<gene>
    <name evidence="1" type="ORF">P7D34_09030</name>
</gene>
<name>A0AAJ2J0J1_9LACT</name>
<evidence type="ECO:0000313" key="2">
    <source>
        <dbReference type="Proteomes" id="UP001257962"/>
    </source>
</evidence>
<dbReference type="AlphaFoldDB" id="A0AAJ2J0J1"/>
<evidence type="ECO:0000313" key="1">
    <source>
        <dbReference type="EMBL" id="MDT2667376.1"/>
    </source>
</evidence>
<protein>
    <submittedName>
        <fullName evidence="1">Uncharacterized protein</fullName>
    </submittedName>
</protein>
<dbReference type="RefSeq" id="WP_311793437.1">
    <property type="nucleotide sequence ID" value="NZ_JARPXS010000007.1"/>
</dbReference>
<comment type="caution">
    <text evidence="1">The sequence shown here is derived from an EMBL/GenBank/DDBJ whole genome shotgun (WGS) entry which is preliminary data.</text>
</comment>
<organism evidence="1 2">
    <name type="scientific">Lactococcus petauri</name>
    <dbReference type="NCBI Taxonomy" id="1940789"/>
    <lineage>
        <taxon>Bacteria</taxon>
        <taxon>Bacillati</taxon>
        <taxon>Bacillota</taxon>
        <taxon>Bacilli</taxon>
        <taxon>Lactobacillales</taxon>
        <taxon>Streptococcaceae</taxon>
        <taxon>Lactococcus</taxon>
    </lineage>
</organism>
<sequence length="63" mass="7275">MRLSKLAKSIIREIDLAGWVNSVNDGDCERGEVIKKVQRFIAHSGIRYQGKDEMERVEEEIVE</sequence>
<dbReference type="Proteomes" id="UP001257962">
    <property type="component" value="Unassembled WGS sequence"/>
</dbReference>
<reference evidence="1" key="1">
    <citation type="submission" date="2023-03" db="EMBL/GenBank/DDBJ databases">
        <authorList>
            <person name="Shen W."/>
            <person name="Cai J."/>
        </authorList>
    </citation>
    <scope>NUCLEOTIDE SEQUENCE</scope>
    <source>
        <strain evidence="1">Y3</strain>
    </source>
</reference>
<accession>A0AAJ2J0J1</accession>
<proteinExistence type="predicted"/>
<dbReference type="EMBL" id="JARPYC010000007">
    <property type="protein sequence ID" value="MDT2667376.1"/>
    <property type="molecule type" value="Genomic_DNA"/>
</dbReference>